<reference evidence="7" key="1">
    <citation type="submission" date="2017-02" db="EMBL/GenBank/DDBJ databases">
        <authorList>
            <person name="Varghese N."/>
            <person name="Submissions S."/>
        </authorList>
    </citation>
    <scope>NUCLEOTIDE SEQUENCE [LARGE SCALE GENOMIC DNA]</scope>
    <source>
        <strain evidence="7">DSM 24967</strain>
    </source>
</reference>
<sequence>MMKNRNIRALDANIEKFCRIMRITTLFLIIVMSISAKPETYSQSTFFTLELNNRTVKEVFNEIEKKSNFIFFYYDNAVDVNRKVNVNSKNQTVDKILNKVFAGTDNTYVINDRQIFISKKSDLPRNPSTTQQRSLIKGKVLDENDEPLPGAAILVVGSTRGVTTDIDGSFEIEVGATEKLTISYLGMQDQIITVGNQRTLVVKLKAKADELDEVTVVAFGKQKKESVIGAITSVTVSDLKVPVGKISTSLAGQMAGIVAVQRSGEPGSGADFWIRGVNTFGANNRPLVLVDGIERPLDLVDTEDIETFSILKDATATAVYGVRGANGVVLVTTRKGKEGKPVISGRVEYGVMSPTKMPKMTDALEFMKLYNDVYKEDNNGNVFYTEEEMNKYLTGVDPDLYPNVNWMDEIYKDMTTSQRVNINISGGGKNVRYYVAGSIYNENGVFNAEKGDEYNPSLKWTKYNFRSNIDIDLSKSTMLNLNLSTQYDVKNKPDTDDLWIYSFQTVPIAIPKEYSDGTTARTPIGVNPYNLLNKTGYVQQFNNNAQSLIGLTQDFSDLITPGLKANVKFSWDAVNSTTTSRYKSPSTYYATGRDEEGNLIFKKNNDGNDYLSLWSGSSGERTTYLEASVNYENIFDEKHRVGGLFLFNMRERINNFPGSYVLSLPYRHQGIAARATYSFMDKYFVEGNFGYNGSENFAPGKRFGFFPSVALGYMISNEQFFTPLLPVISSLKFKGSYGTIGNDQIGGDRRFAFNPEMLVGGGYGFGEVGQTWLTGIATGYPGSPNVSWEKAIKMNVGVEMELFHSLKIQADYFEEKREGIFILRESVPSVVGINVNPYVNLGRMKNSGIDLSLEYNKQIGDFNVSGRGNFTFNRNKKLYDDAPTPIYDYQSVIGKPLYQQFGLICLGYFESEDDIANSPVQQYGVVRPGDRKYKDVNGDGVVNSYDKVAIGRTHVPEINYGYGVSIGWKGFDVSIFMQGVANVTNFMDGSPINGFENANLFLSGVYEDVALNRWTVENPNPNAKYPRMSSYINQNNKQLSTAKQYDASFMRLKNAELGYTIPKNITQRLGVSTFRFYLQGVNLLTFSKFKLWDPELNNSMGATYPNMRVVNLGINLNF</sequence>
<dbReference type="InterPro" id="IPR008969">
    <property type="entry name" value="CarboxyPept-like_regulatory"/>
</dbReference>
<dbReference type="Pfam" id="PF07715">
    <property type="entry name" value="Plug"/>
    <property type="match status" value="1"/>
</dbReference>
<keyword evidence="3 4" id="KW-0998">Cell outer membrane</keyword>
<dbReference type="NCBIfam" id="TIGR04056">
    <property type="entry name" value="OMP_RagA_SusC"/>
    <property type="match status" value="1"/>
</dbReference>
<dbReference type="Pfam" id="PF07660">
    <property type="entry name" value="STN"/>
    <property type="match status" value="1"/>
</dbReference>
<comment type="similarity">
    <text evidence="4">Belongs to the TonB-dependent receptor family.</text>
</comment>
<dbReference type="InterPro" id="IPR012910">
    <property type="entry name" value="Plug_dom"/>
</dbReference>
<gene>
    <name evidence="6" type="ORF">SAMN05660349_02713</name>
</gene>
<evidence type="ECO:0000256" key="3">
    <source>
        <dbReference type="ARBA" id="ARBA00023237"/>
    </source>
</evidence>
<dbReference type="Gene3D" id="2.170.130.10">
    <property type="entry name" value="TonB-dependent receptor, plug domain"/>
    <property type="match status" value="1"/>
</dbReference>
<evidence type="ECO:0000313" key="6">
    <source>
        <dbReference type="EMBL" id="SKB76901.1"/>
    </source>
</evidence>
<keyword evidence="1 4" id="KW-0813">Transport</keyword>
<dbReference type="InterPro" id="IPR023996">
    <property type="entry name" value="TonB-dep_OMP_SusC/RagA"/>
</dbReference>
<evidence type="ECO:0000256" key="2">
    <source>
        <dbReference type="ARBA" id="ARBA00023136"/>
    </source>
</evidence>
<dbReference type="AlphaFoldDB" id="A0A1T5DYW3"/>
<dbReference type="InterPro" id="IPR023997">
    <property type="entry name" value="TonB-dep_OMP_SusC/RagA_CS"/>
</dbReference>
<evidence type="ECO:0000256" key="4">
    <source>
        <dbReference type="PROSITE-ProRule" id="PRU01360"/>
    </source>
</evidence>
<accession>A0A1T5DYW3</accession>
<keyword evidence="4" id="KW-1134">Transmembrane beta strand</keyword>
<protein>
    <submittedName>
        <fullName evidence="6">TonB-linked outer membrane protein, SusC/RagA family</fullName>
    </submittedName>
</protein>
<dbReference type="SUPFAM" id="SSF56935">
    <property type="entry name" value="Porins"/>
    <property type="match status" value="1"/>
</dbReference>
<dbReference type="InterPro" id="IPR011662">
    <property type="entry name" value="Secretin/TonB_short_N"/>
</dbReference>
<dbReference type="SUPFAM" id="SSF49464">
    <property type="entry name" value="Carboxypeptidase regulatory domain-like"/>
    <property type="match status" value="1"/>
</dbReference>
<keyword evidence="4" id="KW-0812">Transmembrane</keyword>
<organism evidence="6 7">
    <name type="scientific">Parabacteroides chartae</name>
    <dbReference type="NCBI Taxonomy" id="1037355"/>
    <lineage>
        <taxon>Bacteria</taxon>
        <taxon>Pseudomonadati</taxon>
        <taxon>Bacteroidota</taxon>
        <taxon>Bacteroidia</taxon>
        <taxon>Bacteroidales</taxon>
        <taxon>Tannerellaceae</taxon>
        <taxon>Parabacteroides</taxon>
    </lineage>
</organism>
<dbReference type="InterPro" id="IPR039426">
    <property type="entry name" value="TonB-dep_rcpt-like"/>
</dbReference>
<dbReference type="Gene3D" id="2.60.40.1120">
    <property type="entry name" value="Carboxypeptidase-like, regulatory domain"/>
    <property type="match status" value="1"/>
</dbReference>
<dbReference type="Pfam" id="PF13715">
    <property type="entry name" value="CarbopepD_reg_2"/>
    <property type="match status" value="1"/>
</dbReference>
<dbReference type="NCBIfam" id="TIGR04057">
    <property type="entry name" value="SusC_RagA_signa"/>
    <property type="match status" value="1"/>
</dbReference>
<proteinExistence type="inferred from homology"/>
<dbReference type="EMBL" id="FUYQ01000022">
    <property type="protein sequence ID" value="SKB76901.1"/>
    <property type="molecule type" value="Genomic_DNA"/>
</dbReference>
<evidence type="ECO:0000256" key="1">
    <source>
        <dbReference type="ARBA" id="ARBA00022448"/>
    </source>
</evidence>
<dbReference type="SMART" id="SM00965">
    <property type="entry name" value="STN"/>
    <property type="match status" value="1"/>
</dbReference>
<dbReference type="Proteomes" id="UP000190852">
    <property type="component" value="Unassembled WGS sequence"/>
</dbReference>
<dbReference type="InterPro" id="IPR037066">
    <property type="entry name" value="Plug_dom_sf"/>
</dbReference>
<comment type="subcellular location">
    <subcellularLocation>
        <location evidence="4">Cell outer membrane</location>
        <topology evidence="4">Multi-pass membrane protein</topology>
    </subcellularLocation>
</comment>
<dbReference type="PROSITE" id="PS52016">
    <property type="entry name" value="TONB_DEPENDENT_REC_3"/>
    <property type="match status" value="1"/>
</dbReference>
<feature type="domain" description="Secretin/TonB short N-terminal" evidence="5">
    <location>
        <begin position="70"/>
        <end position="120"/>
    </location>
</feature>
<evidence type="ECO:0000313" key="7">
    <source>
        <dbReference type="Proteomes" id="UP000190852"/>
    </source>
</evidence>
<evidence type="ECO:0000259" key="5">
    <source>
        <dbReference type="SMART" id="SM00965"/>
    </source>
</evidence>
<dbReference type="GO" id="GO:0009279">
    <property type="term" value="C:cell outer membrane"/>
    <property type="evidence" value="ECO:0007669"/>
    <property type="project" value="UniProtKB-SubCell"/>
</dbReference>
<keyword evidence="2 4" id="KW-0472">Membrane</keyword>
<name>A0A1T5DYW3_9BACT</name>
<dbReference type="FunFam" id="2.170.130.10:FF:000003">
    <property type="entry name" value="SusC/RagA family TonB-linked outer membrane protein"/>
    <property type="match status" value="1"/>
</dbReference>
<keyword evidence="7" id="KW-1185">Reference proteome</keyword>